<dbReference type="WBParaSite" id="HCON_00021490-00001">
    <property type="protein sequence ID" value="HCON_00021490-00001"/>
    <property type="gene ID" value="HCON_00021490"/>
</dbReference>
<feature type="compositionally biased region" description="Polar residues" evidence="1">
    <location>
        <begin position="1"/>
        <end position="20"/>
    </location>
</feature>
<keyword evidence="2" id="KW-1185">Reference proteome</keyword>
<evidence type="ECO:0000313" key="3">
    <source>
        <dbReference type="WBParaSite" id="HCON_00021490-00001"/>
    </source>
</evidence>
<protein>
    <submittedName>
        <fullName evidence="3">Similar to</fullName>
    </submittedName>
</protein>
<dbReference type="Proteomes" id="UP000025227">
    <property type="component" value="Unplaced"/>
</dbReference>
<organism evidence="2 3">
    <name type="scientific">Haemonchus contortus</name>
    <name type="common">Barber pole worm</name>
    <dbReference type="NCBI Taxonomy" id="6289"/>
    <lineage>
        <taxon>Eukaryota</taxon>
        <taxon>Metazoa</taxon>
        <taxon>Ecdysozoa</taxon>
        <taxon>Nematoda</taxon>
        <taxon>Chromadorea</taxon>
        <taxon>Rhabditida</taxon>
        <taxon>Rhabditina</taxon>
        <taxon>Rhabditomorpha</taxon>
        <taxon>Strongyloidea</taxon>
        <taxon>Trichostrongylidae</taxon>
        <taxon>Haemonchus</taxon>
    </lineage>
</organism>
<evidence type="ECO:0000313" key="2">
    <source>
        <dbReference type="Proteomes" id="UP000025227"/>
    </source>
</evidence>
<sequence length="158" mass="17889">MDSGGSTEENTLSSRSSSVDFNAKIGPRRTAEKLHIGTHGMEWNVPGERLPELIMSTHTIHGNETPRPPSTETTSLPLRVWEDSVIDNTDEEYNRLVEHLHDSATKAESLQTKMSSLRRLDGTVTASRSAMEKVIYDFYSDHFNSHVYLPTHHIRQDE</sequence>
<evidence type="ECO:0000256" key="1">
    <source>
        <dbReference type="SAM" id="MobiDB-lite"/>
    </source>
</evidence>
<feature type="region of interest" description="Disordered" evidence="1">
    <location>
        <begin position="1"/>
        <end position="26"/>
    </location>
</feature>
<proteinExistence type="predicted"/>
<accession>A0A7I4XWN0</accession>
<reference evidence="3" key="1">
    <citation type="submission" date="2020-12" db="UniProtKB">
        <authorList>
            <consortium name="WormBaseParasite"/>
        </authorList>
    </citation>
    <scope>IDENTIFICATION</scope>
    <source>
        <strain evidence="3">MHco3</strain>
    </source>
</reference>
<dbReference type="AlphaFoldDB" id="A0A7I4XWN0"/>
<name>A0A7I4XWN0_HAECO</name>